<dbReference type="PANTHER" id="PTHR11699">
    <property type="entry name" value="ALDEHYDE DEHYDROGENASE-RELATED"/>
    <property type="match status" value="1"/>
</dbReference>
<dbReference type="InterPro" id="IPR016163">
    <property type="entry name" value="Ald_DH_C"/>
</dbReference>
<gene>
    <name evidence="3" type="ORF">D3230_01115</name>
</gene>
<protein>
    <submittedName>
        <fullName evidence="3">Aldehyde dehydrogenase family protein</fullName>
    </submittedName>
</protein>
<dbReference type="Proteomes" id="UP001645859">
    <property type="component" value="Unassembled WGS sequence"/>
</dbReference>
<dbReference type="CDD" id="cd07078">
    <property type="entry name" value="ALDH"/>
    <property type="match status" value="1"/>
</dbReference>
<feature type="domain" description="Aldehyde dehydrogenase" evidence="2">
    <location>
        <begin position="19"/>
        <end position="476"/>
    </location>
</feature>
<keyword evidence="1" id="KW-0560">Oxidoreductase</keyword>
<evidence type="ECO:0000259" key="2">
    <source>
        <dbReference type="Pfam" id="PF00171"/>
    </source>
</evidence>
<accession>A0ABS1SBI6</accession>
<dbReference type="Gene3D" id="3.40.309.10">
    <property type="entry name" value="Aldehyde Dehydrogenase, Chain A, domain 2"/>
    <property type="match status" value="1"/>
</dbReference>
<reference evidence="3 4" key="1">
    <citation type="submission" date="2018-09" db="EMBL/GenBank/DDBJ databases">
        <title>Comparative genomics of Leucobacter spp.</title>
        <authorList>
            <person name="Reis A.C."/>
            <person name="Kolvenbach B.A."/>
            <person name="Corvini P.F.X."/>
            <person name="Nunes O.C."/>
        </authorList>
    </citation>
    <scope>NUCLEOTIDE SEQUENCE [LARGE SCALE GENOMIC DNA]</scope>
    <source>
        <strain evidence="3 4">TAN 31504</strain>
    </source>
</reference>
<dbReference type="Pfam" id="PF00171">
    <property type="entry name" value="Aldedh"/>
    <property type="match status" value="1"/>
</dbReference>
<dbReference type="RefSeq" id="WP_202343163.1">
    <property type="nucleotide sequence ID" value="NZ_BAAAPI010000016.1"/>
</dbReference>
<dbReference type="EMBL" id="QYAC01000001">
    <property type="protein sequence ID" value="MBL3677907.1"/>
    <property type="molecule type" value="Genomic_DNA"/>
</dbReference>
<dbReference type="InterPro" id="IPR016161">
    <property type="entry name" value="Ald_DH/histidinol_DH"/>
</dbReference>
<name>A0ABS1SBI6_9MICO</name>
<proteinExistence type="predicted"/>
<evidence type="ECO:0000313" key="3">
    <source>
        <dbReference type="EMBL" id="MBL3677907.1"/>
    </source>
</evidence>
<sequence length="487" mass="50086">MTTTVPLLRTWIAGRAEESEGPERIRPVDPNTGAALPLARETSEAQLERAIAEADAAHADARWHGLGLAERCRILEAFAAGLDERGAEIARLDALDSGVPISVTQLFGGGNGDTVRDAIVHARTAAAAGPLDADHADVRVHRIPWGPAALITPWNAPSAMVVKKMAYALAAGAPVVVKPSSAAPHSAELIAEAAAAAGFPAGTWSLVRGGAVLGKALSEEPRIAAISMTGSTPVGRDIAVRSAARFARVQLELGANNPAIVRADADIPATAQALIAGAWKLSGQWCEAPRRVYAAASVHGELLAALAAESERWVVGSSLDPATQIGPVAFPERREELLAQRDELVAAGARIVAEAAVPEAGCFVPPTILDGNGAEPEAEVFGPILVVHAIPETNDAFDAAALAAASRGHVGLAAYVFTRDEEAGRALAVQLPAGEVKLNGTSVLDMAPGSEQSFFGASGLGGHGDARLLEFFTGARVVGADRPGLPL</sequence>
<keyword evidence="4" id="KW-1185">Reference proteome</keyword>
<comment type="caution">
    <text evidence="3">The sequence shown here is derived from an EMBL/GenBank/DDBJ whole genome shotgun (WGS) entry which is preliminary data.</text>
</comment>
<dbReference type="SUPFAM" id="SSF53720">
    <property type="entry name" value="ALDH-like"/>
    <property type="match status" value="1"/>
</dbReference>
<dbReference type="InterPro" id="IPR016162">
    <property type="entry name" value="Ald_DH_N"/>
</dbReference>
<evidence type="ECO:0000256" key="1">
    <source>
        <dbReference type="ARBA" id="ARBA00023002"/>
    </source>
</evidence>
<organism evidence="3 4">
    <name type="scientific">Leucobacter chromiireducens subsp. solipictus</name>
    <dbReference type="NCBI Taxonomy" id="398235"/>
    <lineage>
        <taxon>Bacteria</taxon>
        <taxon>Bacillati</taxon>
        <taxon>Actinomycetota</taxon>
        <taxon>Actinomycetes</taxon>
        <taxon>Micrococcales</taxon>
        <taxon>Microbacteriaceae</taxon>
        <taxon>Leucobacter</taxon>
    </lineage>
</organism>
<dbReference type="Gene3D" id="3.40.605.10">
    <property type="entry name" value="Aldehyde Dehydrogenase, Chain A, domain 1"/>
    <property type="match status" value="1"/>
</dbReference>
<dbReference type="InterPro" id="IPR015590">
    <property type="entry name" value="Aldehyde_DH_dom"/>
</dbReference>
<evidence type="ECO:0000313" key="4">
    <source>
        <dbReference type="Proteomes" id="UP001645859"/>
    </source>
</evidence>